<dbReference type="InterPro" id="IPR050606">
    <property type="entry name" value="Calponin-like"/>
</dbReference>
<dbReference type="GeneID" id="14917102"/>
<dbReference type="VEuPathDB" id="AmoebaDB:ACA1_320540"/>
<dbReference type="Pfam" id="PF13240">
    <property type="entry name" value="Zn_Ribbon_1"/>
    <property type="match status" value="1"/>
</dbReference>
<dbReference type="AlphaFoldDB" id="L8GTR4"/>
<dbReference type="PANTHER" id="PTHR47385">
    <property type="entry name" value="CALPONIN"/>
    <property type="match status" value="1"/>
</dbReference>
<dbReference type="InterPro" id="IPR036872">
    <property type="entry name" value="CH_dom_sf"/>
</dbReference>
<accession>L8GTR4</accession>
<dbReference type="PANTHER" id="PTHR47385:SF14">
    <property type="entry name" value="TRANSGELIN"/>
    <property type="match status" value="1"/>
</dbReference>
<proteinExistence type="predicted"/>
<name>L8GTR4_ACACF</name>
<keyword evidence="3" id="KW-1185">Reference proteome</keyword>
<evidence type="ECO:0000259" key="1">
    <source>
        <dbReference type="PROSITE" id="PS50021"/>
    </source>
</evidence>
<feature type="domain" description="Calponin-homology (CH)" evidence="1">
    <location>
        <begin position="84"/>
        <end position="187"/>
    </location>
</feature>
<evidence type="ECO:0000313" key="2">
    <source>
        <dbReference type="EMBL" id="ELR16410.1"/>
    </source>
</evidence>
<dbReference type="SUPFAM" id="SSF47576">
    <property type="entry name" value="Calponin-homology domain, CH-domain"/>
    <property type="match status" value="1"/>
</dbReference>
<dbReference type="GO" id="GO:0007015">
    <property type="term" value="P:actin filament organization"/>
    <property type="evidence" value="ECO:0007669"/>
    <property type="project" value="TreeGrafter"/>
</dbReference>
<dbReference type="InterPro" id="IPR003096">
    <property type="entry name" value="SM22_calponin"/>
</dbReference>
<dbReference type="EMBL" id="KB007998">
    <property type="protein sequence ID" value="ELR16410.1"/>
    <property type="molecule type" value="Genomic_DNA"/>
</dbReference>
<dbReference type="OMA" id="KWLMDGI"/>
<dbReference type="OrthoDB" id="17088at2759"/>
<dbReference type="Proteomes" id="UP000011083">
    <property type="component" value="Unassembled WGS sequence"/>
</dbReference>
<sequence length="187" mass="19771">MPFCSQCGTPHDAGAKFCSSCGNKLAGAAAPAPSHHAYSGAATVAASRVPIGDSTAKQQAGAFHGPSYGLDAELKNKMDSKYDTGMDAEVRQWMARKGVPVHGDLHSELKNGVKLCELANALQPRSVPRIQKAAAPFVQMENIAAFLSAAQSMGLRTNELFQTVDLFEAKNMSAVLTTLAALKRVRP</sequence>
<dbReference type="RefSeq" id="XP_004338423.1">
    <property type="nucleotide sequence ID" value="XM_004338375.1"/>
</dbReference>
<protein>
    <submittedName>
        <fullName evidence="2">Calponin domain containing protein</fullName>
    </submittedName>
</protein>
<gene>
    <name evidence="2" type="ORF">ACA1_320540</name>
</gene>
<dbReference type="PROSITE" id="PS50021">
    <property type="entry name" value="CH"/>
    <property type="match status" value="1"/>
</dbReference>
<dbReference type="GO" id="GO:0051015">
    <property type="term" value="F:actin filament binding"/>
    <property type="evidence" value="ECO:0007669"/>
    <property type="project" value="TreeGrafter"/>
</dbReference>
<dbReference type="SMART" id="SM00033">
    <property type="entry name" value="CH"/>
    <property type="match status" value="1"/>
</dbReference>
<dbReference type="GO" id="GO:0015629">
    <property type="term" value="C:actin cytoskeleton"/>
    <property type="evidence" value="ECO:0007669"/>
    <property type="project" value="TreeGrafter"/>
</dbReference>
<reference evidence="2 3" key="1">
    <citation type="journal article" date="2013" name="Genome Biol.">
        <title>Genome of Acanthamoeba castellanii highlights extensive lateral gene transfer and early evolution of tyrosine kinase signaling.</title>
        <authorList>
            <person name="Clarke M."/>
            <person name="Lohan A.J."/>
            <person name="Liu B."/>
            <person name="Lagkouvardos I."/>
            <person name="Roy S."/>
            <person name="Zafar N."/>
            <person name="Bertelli C."/>
            <person name="Schilde C."/>
            <person name="Kianianmomeni A."/>
            <person name="Burglin T.R."/>
            <person name="Frech C."/>
            <person name="Turcotte B."/>
            <person name="Kopec K.O."/>
            <person name="Synnott J.M."/>
            <person name="Choo C."/>
            <person name="Paponov I."/>
            <person name="Finkler A."/>
            <person name="Soon Heng Tan C."/>
            <person name="Hutchins A.P."/>
            <person name="Weinmeier T."/>
            <person name="Rattei T."/>
            <person name="Chu J.S."/>
            <person name="Gimenez G."/>
            <person name="Irimia M."/>
            <person name="Rigden D.J."/>
            <person name="Fitzpatrick D.A."/>
            <person name="Lorenzo-Morales J."/>
            <person name="Bateman A."/>
            <person name="Chiu C.H."/>
            <person name="Tang P."/>
            <person name="Hegemann P."/>
            <person name="Fromm H."/>
            <person name="Raoult D."/>
            <person name="Greub G."/>
            <person name="Miranda-Saavedra D."/>
            <person name="Chen N."/>
            <person name="Nash P."/>
            <person name="Ginger M.L."/>
            <person name="Horn M."/>
            <person name="Schaap P."/>
            <person name="Caler L."/>
            <person name="Loftus B."/>
        </authorList>
    </citation>
    <scope>NUCLEOTIDE SEQUENCE [LARGE SCALE GENOMIC DNA]</scope>
    <source>
        <strain evidence="2 3">Neff</strain>
    </source>
</reference>
<organism evidence="2 3">
    <name type="scientific">Acanthamoeba castellanii (strain ATCC 30010 / Neff)</name>
    <dbReference type="NCBI Taxonomy" id="1257118"/>
    <lineage>
        <taxon>Eukaryota</taxon>
        <taxon>Amoebozoa</taxon>
        <taxon>Discosea</taxon>
        <taxon>Longamoebia</taxon>
        <taxon>Centramoebida</taxon>
        <taxon>Acanthamoebidae</taxon>
        <taxon>Acanthamoeba</taxon>
    </lineage>
</organism>
<dbReference type="Gene3D" id="1.10.418.10">
    <property type="entry name" value="Calponin-like domain"/>
    <property type="match status" value="1"/>
</dbReference>
<dbReference type="InterPro" id="IPR026870">
    <property type="entry name" value="Zinc_ribbon_dom"/>
</dbReference>
<dbReference type="STRING" id="1257118.L8GTR4"/>
<evidence type="ECO:0000313" key="3">
    <source>
        <dbReference type="Proteomes" id="UP000011083"/>
    </source>
</evidence>
<dbReference type="PRINTS" id="PR00888">
    <property type="entry name" value="SM22CALPONIN"/>
</dbReference>
<dbReference type="KEGG" id="acan:ACA1_320540"/>
<dbReference type="Pfam" id="PF00307">
    <property type="entry name" value="CH"/>
    <property type="match status" value="1"/>
</dbReference>
<dbReference type="InterPro" id="IPR001715">
    <property type="entry name" value="CH_dom"/>
</dbReference>